<name>A0A243Q5X5_9ACTN</name>
<feature type="domain" description="DUF2520" evidence="3">
    <location>
        <begin position="192"/>
        <end position="336"/>
    </location>
</feature>
<dbReference type="InterPro" id="IPR037108">
    <property type="entry name" value="TM1727-like_C_sf"/>
</dbReference>
<dbReference type="OrthoDB" id="8650434at2"/>
<dbReference type="AlphaFoldDB" id="A0A243Q5X5"/>
<evidence type="ECO:0000313" key="4">
    <source>
        <dbReference type="EMBL" id="OUC76816.1"/>
    </source>
</evidence>
<evidence type="ECO:0000256" key="1">
    <source>
        <dbReference type="SAM" id="MobiDB-lite"/>
    </source>
</evidence>
<comment type="caution">
    <text evidence="4">The sequence shown here is derived from an EMBL/GenBank/DDBJ whole genome shotgun (WGS) entry which is preliminary data.</text>
</comment>
<dbReference type="Pfam" id="PF10728">
    <property type="entry name" value="DUF2520"/>
    <property type="match status" value="1"/>
</dbReference>
<dbReference type="InterPro" id="IPR036291">
    <property type="entry name" value="NAD(P)-bd_dom_sf"/>
</dbReference>
<dbReference type="SUPFAM" id="SSF51735">
    <property type="entry name" value="NAD(P)-binding Rossmann-fold domains"/>
    <property type="match status" value="1"/>
</dbReference>
<evidence type="ECO:0000313" key="5">
    <source>
        <dbReference type="Proteomes" id="UP000194632"/>
    </source>
</evidence>
<dbReference type="Pfam" id="PF10727">
    <property type="entry name" value="Rossmann-like"/>
    <property type="match status" value="1"/>
</dbReference>
<proteinExistence type="predicted"/>
<feature type="compositionally biased region" description="Basic and acidic residues" evidence="1">
    <location>
        <begin position="26"/>
        <end position="37"/>
    </location>
</feature>
<dbReference type="EMBL" id="NGFO01000027">
    <property type="protein sequence ID" value="OUC76816.1"/>
    <property type="molecule type" value="Genomic_DNA"/>
</dbReference>
<dbReference type="PANTHER" id="PTHR40459">
    <property type="entry name" value="CONSERVED HYPOTHETICAL ALANINE AND LEUCINE RICH PROTEIN"/>
    <property type="match status" value="1"/>
</dbReference>
<sequence>MTSPSGDAGMPSARRAGGDDAFGDGLHPDRPFADEAYPRSAPTDPFPGMTNLPAPARLTVGLISAGRVGTALGEALEKAGHVVGAVVARSPESRGRAARRLPDSEILDLDEVVARSELLLVSVPDAALGTVVEQIATSESLRPGTIVAHTAGAHGVAVLQPVADRGGLAIALHPAMTFVGSEDDTARLTNACFAITAADAVGEAIASSLVLEMGGDPVRIAEADRTLYHAALAHGANHLIALISDAVVALNAAIDHSGRDTATVDGHGDRLAERILGPLVAASLRNVLELGPSALTGPVARGDAPAVARHLAALRTVPGGTGPHGIADAYRTLARRAADHTHAPQALIDALEDR</sequence>
<dbReference type="PANTHER" id="PTHR40459:SF1">
    <property type="entry name" value="CONSERVED HYPOTHETICAL ALANINE AND LEUCINE RICH PROTEIN"/>
    <property type="match status" value="1"/>
</dbReference>
<accession>A0A243Q5X5</accession>
<dbReference type="InterPro" id="IPR008927">
    <property type="entry name" value="6-PGluconate_DH-like_C_sf"/>
</dbReference>
<protein>
    <submittedName>
        <fullName evidence="4">Oxidoreductase</fullName>
    </submittedName>
</protein>
<dbReference type="STRING" id="417102.CA982_20040"/>
<gene>
    <name evidence="4" type="ORF">CA982_20040</name>
</gene>
<dbReference type="SUPFAM" id="SSF48179">
    <property type="entry name" value="6-phosphogluconate dehydrogenase C-terminal domain-like"/>
    <property type="match status" value="1"/>
</dbReference>
<dbReference type="RefSeq" id="WP_086537005.1">
    <property type="nucleotide sequence ID" value="NZ_JBLKRZ010000001.1"/>
</dbReference>
<dbReference type="Gene3D" id="3.40.50.720">
    <property type="entry name" value="NAD(P)-binding Rossmann-like Domain"/>
    <property type="match status" value="1"/>
</dbReference>
<organism evidence="4 5">
    <name type="scientific">Gordonia lacunae</name>
    <dbReference type="NCBI Taxonomy" id="417102"/>
    <lineage>
        <taxon>Bacteria</taxon>
        <taxon>Bacillati</taxon>
        <taxon>Actinomycetota</taxon>
        <taxon>Actinomycetes</taxon>
        <taxon>Mycobacteriales</taxon>
        <taxon>Gordoniaceae</taxon>
        <taxon>Gordonia</taxon>
    </lineage>
</organism>
<feature type="region of interest" description="Disordered" evidence="1">
    <location>
        <begin position="1"/>
        <end position="52"/>
    </location>
</feature>
<dbReference type="Gene3D" id="1.10.1040.20">
    <property type="entry name" value="ProC-like, C-terminal domain"/>
    <property type="match status" value="1"/>
</dbReference>
<evidence type="ECO:0000259" key="3">
    <source>
        <dbReference type="Pfam" id="PF10728"/>
    </source>
</evidence>
<keyword evidence="5" id="KW-1185">Reference proteome</keyword>
<evidence type="ECO:0000259" key="2">
    <source>
        <dbReference type="Pfam" id="PF10727"/>
    </source>
</evidence>
<dbReference type="InterPro" id="IPR019665">
    <property type="entry name" value="OxRdtase/DH_put_Rossmann_dom"/>
</dbReference>
<dbReference type="InterPro" id="IPR018931">
    <property type="entry name" value="DUF2520"/>
</dbReference>
<feature type="domain" description="Putative oxidoreductase/dehydrogenase Rossmann-like" evidence="2">
    <location>
        <begin position="55"/>
        <end position="174"/>
    </location>
</feature>
<reference evidence="4 5" key="1">
    <citation type="submission" date="2017-05" db="EMBL/GenBank/DDBJ databases">
        <title>Biotechnological potential of actinobacteria isolated from South African environments.</title>
        <authorList>
            <person name="Le Roes-Hill M."/>
            <person name="Prins A."/>
            <person name="Durrell K.A."/>
        </authorList>
    </citation>
    <scope>NUCLEOTIDE SEQUENCE [LARGE SCALE GENOMIC DNA]</scope>
    <source>
        <strain evidence="4">BS2</strain>
    </source>
</reference>
<dbReference type="Proteomes" id="UP000194632">
    <property type="component" value="Unassembled WGS sequence"/>
</dbReference>